<feature type="transmembrane region" description="Helical" evidence="6">
    <location>
        <begin position="389"/>
        <end position="411"/>
    </location>
</feature>
<proteinExistence type="inferred from homology"/>
<evidence type="ECO:0000313" key="7">
    <source>
        <dbReference type="EMBL" id="BDP42030.1"/>
    </source>
</evidence>
<reference evidence="7" key="1">
    <citation type="submission" date="2022-07" db="EMBL/GenBank/DDBJ databases">
        <title>Complete Genome Sequence of the Radioresistant Bacterium Deinococcus aetherius ST0316, Isolated from the Air Dust collected in Lower Stratosphere above Japan.</title>
        <authorList>
            <person name="Satoh K."/>
            <person name="Hagiwara K."/>
            <person name="Katsumata K."/>
            <person name="Kubo A."/>
            <person name="Yokobori S."/>
            <person name="Yamagishi A."/>
            <person name="Oono Y."/>
            <person name="Narumi I."/>
        </authorList>
    </citation>
    <scope>NUCLEOTIDE SEQUENCE</scope>
    <source>
        <strain evidence="7">ST0316</strain>
    </source>
</reference>
<feature type="transmembrane region" description="Helical" evidence="6">
    <location>
        <begin position="120"/>
        <end position="146"/>
    </location>
</feature>
<sequence>MTERATQILTRPAQRRGLARVLPFVGPAVVASIAYMDPGNFATNIQGGAQFGYTLLWVILAANLMAMLIQNLSAKLGIASGRNLPEVIRERWPRPLVWAYWVQAEIVAMATDLAEFLGAALAIHLLTGLPLIWGAAITGVITFWLLTLQRRGFRPLEIAVGAFVLIIGVAYLVQFVLARPGAEALRGFVPTFQGVDSVYLAVGIIGATVMPHVIYLHSALTQGRVPTRTDAEKVRLSRLNRVDVIVAMGFAGLINMSMLAVSAATFHGKNVENAGDLSVAYQTLTPLLGPAAAVAFAIALLASGLSSSAVGTMAGQVIMQGFVNFHIPLWLRRTLTMLPAFAVILAGLDPTQTLVLSQVILSFGVPFALVPLLLFTARRDVMGVLVSRPVVTVLGWTFAGIIIGLNAYLLWGAFFG</sequence>
<evidence type="ECO:0000256" key="3">
    <source>
        <dbReference type="ARBA" id="ARBA00022692"/>
    </source>
</evidence>
<feature type="transmembrane region" description="Helical" evidence="6">
    <location>
        <begin position="242"/>
        <end position="267"/>
    </location>
</feature>
<evidence type="ECO:0000256" key="1">
    <source>
        <dbReference type="ARBA" id="ARBA00004141"/>
    </source>
</evidence>
<keyword evidence="4 6" id="KW-1133">Transmembrane helix</keyword>
<dbReference type="NCBIfam" id="TIGR01197">
    <property type="entry name" value="nramp"/>
    <property type="match status" value="1"/>
</dbReference>
<feature type="transmembrane region" description="Helical" evidence="6">
    <location>
        <begin position="55"/>
        <end position="74"/>
    </location>
</feature>
<dbReference type="PANTHER" id="PTHR11706:SF33">
    <property type="entry name" value="NATURAL RESISTANCE-ASSOCIATED MACROPHAGE PROTEIN 2"/>
    <property type="match status" value="1"/>
</dbReference>
<feature type="transmembrane region" description="Helical" evidence="6">
    <location>
        <begin position="330"/>
        <end position="348"/>
    </location>
</feature>
<comment type="function">
    <text evidence="6">H(+)-stimulated, divalent metal cation uptake system.</text>
</comment>
<dbReference type="Pfam" id="PF01566">
    <property type="entry name" value="Nramp"/>
    <property type="match status" value="1"/>
</dbReference>
<evidence type="ECO:0000256" key="5">
    <source>
        <dbReference type="ARBA" id="ARBA00023136"/>
    </source>
</evidence>
<keyword evidence="6" id="KW-1003">Cell membrane</keyword>
<name>A0ABN6RGY7_9DEIO</name>
<comment type="subcellular location">
    <subcellularLocation>
        <location evidence="6">Cell membrane</location>
        <topology evidence="6">Multi-pass membrane protein</topology>
    </subcellularLocation>
    <subcellularLocation>
        <location evidence="1">Membrane</location>
        <topology evidence="1">Multi-pass membrane protein</topology>
    </subcellularLocation>
</comment>
<keyword evidence="5 6" id="KW-0472">Membrane</keyword>
<dbReference type="Proteomes" id="UP001064971">
    <property type="component" value="Chromosome"/>
</dbReference>
<organism evidence="7 8">
    <name type="scientific">Deinococcus aetherius</name>
    <dbReference type="NCBI Taxonomy" id="200252"/>
    <lineage>
        <taxon>Bacteria</taxon>
        <taxon>Thermotogati</taxon>
        <taxon>Deinococcota</taxon>
        <taxon>Deinococci</taxon>
        <taxon>Deinococcales</taxon>
        <taxon>Deinococcaceae</taxon>
        <taxon>Deinococcus</taxon>
    </lineage>
</organism>
<accession>A0ABN6RGY7</accession>
<gene>
    <name evidence="7" type="primary">mntH_1</name>
    <name evidence="6" type="synonym">mntH</name>
    <name evidence="7" type="ORF">DAETH_19990</name>
</gene>
<dbReference type="EMBL" id="AP026560">
    <property type="protein sequence ID" value="BDP42030.1"/>
    <property type="molecule type" value="Genomic_DNA"/>
</dbReference>
<keyword evidence="2 6" id="KW-0813">Transport</keyword>
<feature type="transmembrane region" description="Helical" evidence="6">
    <location>
        <begin position="198"/>
        <end position="221"/>
    </location>
</feature>
<dbReference type="PRINTS" id="PR00447">
    <property type="entry name" value="NATRESASSCMP"/>
</dbReference>
<feature type="transmembrane region" description="Helical" evidence="6">
    <location>
        <begin position="287"/>
        <end position="310"/>
    </location>
</feature>
<feature type="transmembrane region" description="Helical" evidence="6">
    <location>
        <begin position="354"/>
        <end position="377"/>
    </location>
</feature>
<evidence type="ECO:0000256" key="2">
    <source>
        <dbReference type="ARBA" id="ARBA00022448"/>
    </source>
</evidence>
<feature type="transmembrane region" description="Helical" evidence="6">
    <location>
        <begin position="158"/>
        <end position="178"/>
    </location>
</feature>
<keyword evidence="6" id="KW-0406">Ion transport</keyword>
<dbReference type="PANTHER" id="PTHR11706">
    <property type="entry name" value="SOLUTE CARRIER PROTEIN FAMILY 11 MEMBER"/>
    <property type="match status" value="1"/>
</dbReference>
<dbReference type="InterPro" id="IPR001046">
    <property type="entry name" value="NRAMP_fam"/>
</dbReference>
<evidence type="ECO:0000256" key="4">
    <source>
        <dbReference type="ARBA" id="ARBA00022989"/>
    </source>
</evidence>
<protein>
    <recommendedName>
        <fullName evidence="6">Divalent metal cation transporter MntH</fullName>
    </recommendedName>
</protein>
<feature type="transmembrane region" description="Helical" evidence="6">
    <location>
        <begin position="17"/>
        <end position="35"/>
    </location>
</feature>
<dbReference type="NCBIfam" id="NF001923">
    <property type="entry name" value="PRK00701.1"/>
    <property type="match status" value="1"/>
</dbReference>
<comment type="similarity">
    <text evidence="6">Belongs to the NRAMP family.</text>
</comment>
<keyword evidence="6" id="KW-0769">Symport</keyword>
<evidence type="ECO:0000313" key="8">
    <source>
        <dbReference type="Proteomes" id="UP001064971"/>
    </source>
</evidence>
<dbReference type="NCBIfam" id="NF037982">
    <property type="entry name" value="Nramp_1"/>
    <property type="match status" value="1"/>
</dbReference>
<feature type="transmembrane region" description="Helical" evidence="6">
    <location>
        <begin position="95"/>
        <end position="114"/>
    </location>
</feature>
<dbReference type="RefSeq" id="WP_264777426.1">
    <property type="nucleotide sequence ID" value="NZ_AP026560.1"/>
</dbReference>
<keyword evidence="8" id="KW-1185">Reference proteome</keyword>
<evidence type="ECO:0000256" key="6">
    <source>
        <dbReference type="HAMAP-Rule" id="MF_00221"/>
    </source>
</evidence>
<keyword evidence="3 6" id="KW-0812">Transmembrane</keyword>
<dbReference type="HAMAP" id="MF_00221">
    <property type="entry name" value="NRAMP"/>
    <property type="match status" value="1"/>
</dbReference>